<protein>
    <submittedName>
        <fullName evidence="2">Uncharacterized protein</fullName>
    </submittedName>
</protein>
<name>A0A0D2IDN7_9EURO</name>
<feature type="compositionally biased region" description="Polar residues" evidence="1">
    <location>
        <begin position="53"/>
        <end position="67"/>
    </location>
</feature>
<dbReference type="AlphaFoldDB" id="A0A0D2IDN7"/>
<feature type="region of interest" description="Disordered" evidence="1">
    <location>
        <begin position="168"/>
        <end position="194"/>
    </location>
</feature>
<dbReference type="Proteomes" id="UP000053617">
    <property type="component" value="Unassembled WGS sequence"/>
</dbReference>
<dbReference type="RefSeq" id="XP_013268492.1">
    <property type="nucleotide sequence ID" value="XM_013413038.1"/>
</dbReference>
<feature type="compositionally biased region" description="Polar residues" evidence="1">
    <location>
        <begin position="173"/>
        <end position="191"/>
    </location>
</feature>
<dbReference type="HOGENOM" id="CLU_049470_0_0_1"/>
<feature type="compositionally biased region" description="Basic residues" evidence="1">
    <location>
        <begin position="71"/>
        <end position="99"/>
    </location>
</feature>
<evidence type="ECO:0000313" key="3">
    <source>
        <dbReference type="Proteomes" id="UP000053617"/>
    </source>
</evidence>
<gene>
    <name evidence="2" type="ORF">Z518_09081</name>
</gene>
<feature type="compositionally biased region" description="Polar residues" evidence="1">
    <location>
        <begin position="206"/>
        <end position="220"/>
    </location>
</feature>
<feature type="region of interest" description="Disordered" evidence="1">
    <location>
        <begin position="206"/>
        <end position="229"/>
    </location>
</feature>
<sequence>MKTSTTTDVPLEDSDSESFHSAISRVPKRSSERRISQKQPKTSRYVIEYQAGLNETQPRPSSQSSGDTGKLKSRPSSRRSRKGSITIPKRRSSLARRPSRKDPVTLHRQSCELFSSLDEMLALSRDITPLPSVSSSRTTTGHASTIGEEIPRPDAVQRMYVRIDANLADSRPRSQSQNHFSAPRSSCSHSLPTDPVLRNSLEAISYTGSTPRDSTSSRPNGNRPAPRPVYNTVISWTSDATRRREYAKIDAAHSGVRGLLRRVLPRCLHSETARRGFFTGTCDGDSVRRFRMDVPDELDDDVSEKFPFDEAEKVGDGDVVEGIEQRREREQKEKRTKSRWRMCFSMIVISNSELSKRAF</sequence>
<dbReference type="OrthoDB" id="5366332at2759"/>
<reference evidence="2 3" key="1">
    <citation type="submission" date="2015-01" db="EMBL/GenBank/DDBJ databases">
        <title>The Genome Sequence of Rhinocladiella mackenzie CBS 650.93.</title>
        <authorList>
            <consortium name="The Broad Institute Genomics Platform"/>
            <person name="Cuomo C."/>
            <person name="de Hoog S."/>
            <person name="Gorbushina A."/>
            <person name="Stielow B."/>
            <person name="Teixiera M."/>
            <person name="Abouelleil A."/>
            <person name="Chapman S.B."/>
            <person name="Priest M."/>
            <person name="Young S.K."/>
            <person name="Wortman J."/>
            <person name="Nusbaum C."/>
            <person name="Birren B."/>
        </authorList>
    </citation>
    <scope>NUCLEOTIDE SEQUENCE [LARGE SCALE GENOMIC DNA]</scope>
    <source>
        <strain evidence="2 3">CBS 650.93</strain>
    </source>
</reference>
<proteinExistence type="predicted"/>
<dbReference type="VEuPathDB" id="FungiDB:Z518_09081"/>
<dbReference type="GeneID" id="25297152"/>
<feature type="region of interest" description="Disordered" evidence="1">
    <location>
        <begin position="1"/>
        <end position="107"/>
    </location>
</feature>
<dbReference type="EMBL" id="KN847481">
    <property type="protein sequence ID" value="KIX01356.1"/>
    <property type="molecule type" value="Genomic_DNA"/>
</dbReference>
<organism evidence="2 3">
    <name type="scientific">Rhinocladiella mackenziei CBS 650.93</name>
    <dbReference type="NCBI Taxonomy" id="1442369"/>
    <lineage>
        <taxon>Eukaryota</taxon>
        <taxon>Fungi</taxon>
        <taxon>Dikarya</taxon>
        <taxon>Ascomycota</taxon>
        <taxon>Pezizomycotina</taxon>
        <taxon>Eurotiomycetes</taxon>
        <taxon>Chaetothyriomycetidae</taxon>
        <taxon>Chaetothyriales</taxon>
        <taxon>Herpotrichiellaceae</taxon>
        <taxon>Rhinocladiella</taxon>
    </lineage>
</organism>
<evidence type="ECO:0000256" key="1">
    <source>
        <dbReference type="SAM" id="MobiDB-lite"/>
    </source>
</evidence>
<keyword evidence="3" id="KW-1185">Reference proteome</keyword>
<accession>A0A0D2IDN7</accession>
<evidence type="ECO:0000313" key="2">
    <source>
        <dbReference type="EMBL" id="KIX01356.1"/>
    </source>
</evidence>